<proteinExistence type="predicted"/>
<accession>A0A9J5XAJ2</accession>
<dbReference type="PANTHER" id="PTHR46912:SF1">
    <property type="entry name" value="HIGH MOBILITY GROUP B PROTEIN 13"/>
    <property type="match status" value="1"/>
</dbReference>
<gene>
    <name evidence="2" type="ORF">H5410_045803</name>
</gene>
<name>A0A9J5XAJ2_SOLCO</name>
<evidence type="ECO:0000256" key="1">
    <source>
        <dbReference type="SAM" id="MobiDB-lite"/>
    </source>
</evidence>
<evidence type="ECO:0000313" key="3">
    <source>
        <dbReference type="Proteomes" id="UP000824120"/>
    </source>
</evidence>
<sequence>MEKCKHEAMRLLDNEQKQKTSMELLEQYIQFQQGSIVNENKKAPYEEMAMTKKGKYLQEMKVYKKKKKDEEDDDHMKEGEQSMELKNQEAL</sequence>
<dbReference type="InterPro" id="IPR044601">
    <property type="entry name" value="HMGB6/HMGB13"/>
</dbReference>
<feature type="region of interest" description="Disordered" evidence="1">
    <location>
        <begin position="64"/>
        <end position="91"/>
    </location>
</feature>
<organism evidence="2 3">
    <name type="scientific">Solanum commersonii</name>
    <name type="common">Commerson's wild potato</name>
    <name type="synonym">Commerson's nightshade</name>
    <dbReference type="NCBI Taxonomy" id="4109"/>
    <lineage>
        <taxon>Eukaryota</taxon>
        <taxon>Viridiplantae</taxon>
        <taxon>Streptophyta</taxon>
        <taxon>Embryophyta</taxon>
        <taxon>Tracheophyta</taxon>
        <taxon>Spermatophyta</taxon>
        <taxon>Magnoliopsida</taxon>
        <taxon>eudicotyledons</taxon>
        <taxon>Gunneridae</taxon>
        <taxon>Pentapetalae</taxon>
        <taxon>asterids</taxon>
        <taxon>lamiids</taxon>
        <taxon>Solanales</taxon>
        <taxon>Solanaceae</taxon>
        <taxon>Solanoideae</taxon>
        <taxon>Solaneae</taxon>
        <taxon>Solanum</taxon>
    </lineage>
</organism>
<dbReference type="EMBL" id="JACXVP010000009">
    <property type="protein sequence ID" value="KAG5585369.1"/>
    <property type="molecule type" value="Genomic_DNA"/>
</dbReference>
<comment type="caution">
    <text evidence="2">The sequence shown here is derived from an EMBL/GenBank/DDBJ whole genome shotgun (WGS) entry which is preliminary data.</text>
</comment>
<dbReference type="AlphaFoldDB" id="A0A9J5XAJ2"/>
<keyword evidence="3" id="KW-1185">Reference proteome</keyword>
<dbReference type="OrthoDB" id="1919336at2759"/>
<dbReference type="PANTHER" id="PTHR46912">
    <property type="entry name" value="HIGH MOBILITY GROUP B PROTEIN 13"/>
    <property type="match status" value="1"/>
</dbReference>
<dbReference type="Proteomes" id="UP000824120">
    <property type="component" value="Chromosome 9"/>
</dbReference>
<protein>
    <submittedName>
        <fullName evidence="2">Uncharacterized protein</fullName>
    </submittedName>
</protein>
<reference evidence="2 3" key="1">
    <citation type="submission" date="2020-09" db="EMBL/GenBank/DDBJ databases">
        <title>De no assembly of potato wild relative species, Solanum commersonii.</title>
        <authorList>
            <person name="Cho K."/>
        </authorList>
    </citation>
    <scope>NUCLEOTIDE SEQUENCE [LARGE SCALE GENOMIC DNA]</scope>
    <source>
        <strain evidence="2">LZ3.2</strain>
        <tissue evidence="2">Leaf</tissue>
    </source>
</reference>
<dbReference type="GO" id="GO:0003677">
    <property type="term" value="F:DNA binding"/>
    <property type="evidence" value="ECO:0007669"/>
    <property type="project" value="InterPro"/>
</dbReference>
<evidence type="ECO:0000313" key="2">
    <source>
        <dbReference type="EMBL" id="KAG5585369.1"/>
    </source>
</evidence>